<organism evidence="1 2">
    <name type="scientific">Succiniclasticum ruminis</name>
    <dbReference type="NCBI Taxonomy" id="40841"/>
    <lineage>
        <taxon>Bacteria</taxon>
        <taxon>Bacillati</taxon>
        <taxon>Bacillota</taxon>
        <taxon>Negativicutes</taxon>
        <taxon>Acidaminococcales</taxon>
        <taxon>Acidaminococcaceae</taxon>
        <taxon>Succiniclasticum</taxon>
    </lineage>
</organism>
<evidence type="ECO:0000313" key="1">
    <source>
        <dbReference type="EMBL" id="SDC69419.1"/>
    </source>
</evidence>
<accession>A0A1G6NNT7</accession>
<dbReference type="RefSeq" id="WP_143006007.1">
    <property type="nucleotide sequence ID" value="NZ_FMYW01000015.1"/>
</dbReference>
<keyword evidence="2" id="KW-1185">Reference proteome</keyword>
<dbReference type="AlphaFoldDB" id="A0A1G6NNT7"/>
<proteinExistence type="predicted"/>
<dbReference type="OrthoDB" id="2085085at2"/>
<reference evidence="2" key="1">
    <citation type="submission" date="2016-10" db="EMBL/GenBank/DDBJ databases">
        <authorList>
            <person name="Varghese N."/>
            <person name="Submissions S."/>
        </authorList>
    </citation>
    <scope>NUCLEOTIDE SEQUENCE [LARGE SCALE GENOMIC DNA]</scope>
    <source>
        <strain evidence="2">DSM 11005</strain>
    </source>
</reference>
<dbReference type="Proteomes" id="UP000198943">
    <property type="component" value="Unassembled WGS sequence"/>
</dbReference>
<protein>
    <submittedName>
        <fullName evidence="1">Uncharacterized protein</fullName>
    </submittedName>
</protein>
<gene>
    <name evidence="1" type="ORF">SAMN04487864_11519</name>
</gene>
<dbReference type="EMBL" id="FMYW01000015">
    <property type="protein sequence ID" value="SDC69419.1"/>
    <property type="molecule type" value="Genomic_DNA"/>
</dbReference>
<evidence type="ECO:0000313" key="2">
    <source>
        <dbReference type="Proteomes" id="UP000198943"/>
    </source>
</evidence>
<sequence length="53" mass="6120">MAKIWRNRIIAGTQFFSDCPARYRDAVVALLREDVENGVITAERFSEITGMDW</sequence>
<name>A0A1G6NNT7_9FIRM</name>